<reference evidence="1 2" key="1">
    <citation type="journal article" date="2018" name="Front. Plant Sci.">
        <title>Red Clover (Trifolium pratense) and Zigzag Clover (T. medium) - A Picture of Genomic Similarities and Differences.</title>
        <authorList>
            <person name="Dluhosova J."/>
            <person name="Istvanek J."/>
            <person name="Nedelnik J."/>
            <person name="Repkova J."/>
        </authorList>
    </citation>
    <scope>NUCLEOTIDE SEQUENCE [LARGE SCALE GENOMIC DNA]</scope>
    <source>
        <strain evidence="2">cv. 10/8</strain>
        <tissue evidence="1">Leaf</tissue>
    </source>
</reference>
<dbReference type="PANTHER" id="PTHR36617:SF5">
    <property type="entry name" value="OS05G0421675 PROTEIN"/>
    <property type="match status" value="1"/>
</dbReference>
<name>A0A392NVF9_9FABA</name>
<dbReference type="Proteomes" id="UP000265520">
    <property type="component" value="Unassembled WGS sequence"/>
</dbReference>
<dbReference type="EMBL" id="LXQA010051186">
    <property type="protein sequence ID" value="MCI03096.1"/>
    <property type="molecule type" value="Genomic_DNA"/>
</dbReference>
<dbReference type="PANTHER" id="PTHR36617">
    <property type="entry name" value="PROTEIN, PUTATIVE-RELATED"/>
    <property type="match status" value="1"/>
</dbReference>
<evidence type="ECO:0000313" key="2">
    <source>
        <dbReference type="Proteomes" id="UP000265520"/>
    </source>
</evidence>
<organism evidence="1 2">
    <name type="scientific">Trifolium medium</name>
    <dbReference type="NCBI Taxonomy" id="97028"/>
    <lineage>
        <taxon>Eukaryota</taxon>
        <taxon>Viridiplantae</taxon>
        <taxon>Streptophyta</taxon>
        <taxon>Embryophyta</taxon>
        <taxon>Tracheophyta</taxon>
        <taxon>Spermatophyta</taxon>
        <taxon>Magnoliopsida</taxon>
        <taxon>eudicotyledons</taxon>
        <taxon>Gunneridae</taxon>
        <taxon>Pentapetalae</taxon>
        <taxon>rosids</taxon>
        <taxon>fabids</taxon>
        <taxon>Fabales</taxon>
        <taxon>Fabaceae</taxon>
        <taxon>Papilionoideae</taxon>
        <taxon>50 kb inversion clade</taxon>
        <taxon>NPAAA clade</taxon>
        <taxon>Hologalegina</taxon>
        <taxon>IRL clade</taxon>
        <taxon>Trifolieae</taxon>
        <taxon>Trifolium</taxon>
    </lineage>
</organism>
<dbReference type="AlphaFoldDB" id="A0A392NVF9"/>
<protein>
    <submittedName>
        <fullName evidence="1">Heat-shock protein</fullName>
    </submittedName>
</protein>
<accession>A0A392NVF9</accession>
<sequence>MERSLGGCQWGGGEVLRGGGRLHGFGMVTMMRGWFAKGIERRDDNGVETFFLSDPWLGSVPLSVRFRRLFDLSLNRSSTVAVMSELGWGVGGAAWLWRRRLWAWEEEMLEECRSLLFDIVLQPNVADQWVWQPDPGGGYSVRGAYDLLTDRCRTRSK</sequence>
<comment type="caution">
    <text evidence="1">The sequence shown here is derived from an EMBL/GenBank/DDBJ whole genome shotgun (WGS) entry which is preliminary data.</text>
</comment>
<evidence type="ECO:0000313" key="1">
    <source>
        <dbReference type="EMBL" id="MCI03096.1"/>
    </source>
</evidence>
<proteinExistence type="predicted"/>
<keyword evidence="2" id="KW-1185">Reference proteome</keyword>